<protein>
    <recommendedName>
        <fullName evidence="1">Gp28/Gp37-like domain-containing protein</fullName>
    </recommendedName>
</protein>
<dbReference type="Pfam" id="PF14594">
    <property type="entry name" value="Sipho_Gp37"/>
    <property type="match status" value="1"/>
</dbReference>
<dbReference type="EMBL" id="BNBD01000011">
    <property type="protein sequence ID" value="GHF61393.1"/>
    <property type="molecule type" value="Genomic_DNA"/>
</dbReference>
<gene>
    <name evidence="2" type="ORF">GCM10010218_48670</name>
</gene>
<evidence type="ECO:0000259" key="1">
    <source>
        <dbReference type="Pfam" id="PF14594"/>
    </source>
</evidence>
<dbReference type="Proteomes" id="UP000638313">
    <property type="component" value="Unassembled WGS sequence"/>
</dbReference>
<proteinExistence type="predicted"/>
<evidence type="ECO:0000313" key="2">
    <source>
        <dbReference type="EMBL" id="GHF61393.1"/>
    </source>
</evidence>
<sequence length="453" mass="50623">MGYRVEVRGRPDEDGLIHRIGELDTWIKLDLIIRYNAQGTWQLLVKDKTPQAKLLEKGGGIAVWMDGRDDEPIFSGQIEQFQKYWTVEQHTGRGSVYVGGKCDNKLPYQYLAFPGVKNWGTDAMAVYPANEQWKDRDRDARPIGEEAGQALWVEMDLAFGARGLPGRKAPGVTLLPPPAANQPGVPPKIGAKVAGTVRYDNLGTLAEKWTKEGGIGYRFLWHPDDKKIKLTTFVPQDKTNSVRFSPELGNLREYVATLTAPRVTRAIVAAQGEGKDRFIRQYPETGYGPDGLTDDEREWGLISEQFIDRRDIPLKTDAAGKPVLNKPKDGGFTLPPGAKDEAEALKIYQDAMKTAADAVLKESEKNGNFQIYPIETPQCRFGIDYFIGDKVSVDIEGEIYEDIVREVNITVEDGGRSETVVPKIGEQGTGEPLNLYKHVSDMREKLRKLEARM</sequence>
<reference evidence="2" key="1">
    <citation type="journal article" date="2014" name="Int. J. Syst. Evol. Microbiol.">
        <title>Complete genome sequence of Corynebacterium casei LMG S-19264T (=DSM 44701T), isolated from a smear-ripened cheese.</title>
        <authorList>
            <consortium name="US DOE Joint Genome Institute (JGI-PGF)"/>
            <person name="Walter F."/>
            <person name="Albersmeier A."/>
            <person name="Kalinowski J."/>
            <person name="Ruckert C."/>
        </authorList>
    </citation>
    <scope>NUCLEOTIDE SEQUENCE</scope>
    <source>
        <strain evidence="2">JCM 4059</strain>
    </source>
</reference>
<organism evidence="2 3">
    <name type="scientific">Streptomyces mashuensis</name>
    <dbReference type="NCBI Taxonomy" id="33904"/>
    <lineage>
        <taxon>Bacteria</taxon>
        <taxon>Bacillati</taxon>
        <taxon>Actinomycetota</taxon>
        <taxon>Actinomycetes</taxon>
        <taxon>Kitasatosporales</taxon>
        <taxon>Streptomycetaceae</taxon>
        <taxon>Streptomyces</taxon>
    </lineage>
</organism>
<name>A0A919EF20_9ACTN</name>
<dbReference type="InterPro" id="IPR029432">
    <property type="entry name" value="Gp28/Gp37-like_dom"/>
</dbReference>
<dbReference type="AlphaFoldDB" id="A0A919EF20"/>
<reference evidence="2" key="2">
    <citation type="submission" date="2020-09" db="EMBL/GenBank/DDBJ databases">
        <authorList>
            <person name="Sun Q."/>
            <person name="Ohkuma M."/>
        </authorList>
    </citation>
    <scope>NUCLEOTIDE SEQUENCE</scope>
    <source>
        <strain evidence="2">JCM 4059</strain>
    </source>
</reference>
<evidence type="ECO:0000313" key="3">
    <source>
        <dbReference type="Proteomes" id="UP000638313"/>
    </source>
</evidence>
<feature type="domain" description="Gp28/Gp37-like" evidence="1">
    <location>
        <begin position="14"/>
        <end position="425"/>
    </location>
</feature>
<dbReference type="RefSeq" id="WP_190131819.1">
    <property type="nucleotide sequence ID" value="NZ_BNBD01000011.1"/>
</dbReference>
<keyword evidence="3" id="KW-1185">Reference proteome</keyword>
<comment type="caution">
    <text evidence="2">The sequence shown here is derived from an EMBL/GenBank/DDBJ whole genome shotgun (WGS) entry which is preliminary data.</text>
</comment>
<accession>A0A919EF20</accession>